<organism evidence="2 3">
    <name type="scientific">Parelaphostrongylus tenuis</name>
    <name type="common">Meningeal worm</name>
    <dbReference type="NCBI Taxonomy" id="148309"/>
    <lineage>
        <taxon>Eukaryota</taxon>
        <taxon>Metazoa</taxon>
        <taxon>Ecdysozoa</taxon>
        <taxon>Nematoda</taxon>
        <taxon>Chromadorea</taxon>
        <taxon>Rhabditida</taxon>
        <taxon>Rhabditina</taxon>
        <taxon>Rhabditomorpha</taxon>
        <taxon>Strongyloidea</taxon>
        <taxon>Metastrongylidae</taxon>
        <taxon>Parelaphostrongylus</taxon>
    </lineage>
</organism>
<feature type="compositionally biased region" description="Polar residues" evidence="1">
    <location>
        <begin position="42"/>
        <end position="56"/>
    </location>
</feature>
<comment type="caution">
    <text evidence="2">The sequence shown here is derived from an EMBL/GenBank/DDBJ whole genome shotgun (WGS) entry which is preliminary data.</text>
</comment>
<dbReference type="EMBL" id="JAHQIW010005550">
    <property type="protein sequence ID" value="KAJ1366418.1"/>
    <property type="molecule type" value="Genomic_DNA"/>
</dbReference>
<reference evidence="2" key="1">
    <citation type="submission" date="2021-06" db="EMBL/GenBank/DDBJ databases">
        <title>Parelaphostrongylus tenuis whole genome reference sequence.</title>
        <authorList>
            <person name="Garwood T.J."/>
            <person name="Larsen P.A."/>
            <person name="Fountain-Jones N.M."/>
            <person name="Garbe J.R."/>
            <person name="Macchietto M.G."/>
            <person name="Kania S.A."/>
            <person name="Gerhold R.W."/>
            <person name="Richards J.E."/>
            <person name="Wolf T.M."/>
        </authorList>
    </citation>
    <scope>NUCLEOTIDE SEQUENCE</scope>
    <source>
        <strain evidence="2">MNPRO001-30</strain>
        <tissue evidence="2">Meninges</tissue>
    </source>
</reference>
<sequence length="81" mass="8842">MAGPTDYKMNTFYPNTILGSGYSADYNQAIQWKMPSVKPTKPTMTNPPYRTGPGTNKNVLSGSVVVARYQLVECSSYSIGV</sequence>
<evidence type="ECO:0000313" key="2">
    <source>
        <dbReference type="EMBL" id="KAJ1366418.1"/>
    </source>
</evidence>
<gene>
    <name evidence="2" type="ORF">KIN20_027074</name>
</gene>
<evidence type="ECO:0000313" key="3">
    <source>
        <dbReference type="Proteomes" id="UP001196413"/>
    </source>
</evidence>
<evidence type="ECO:0000256" key="1">
    <source>
        <dbReference type="SAM" id="MobiDB-lite"/>
    </source>
</evidence>
<protein>
    <submittedName>
        <fullName evidence="2">Uncharacterized protein</fullName>
    </submittedName>
</protein>
<dbReference type="Proteomes" id="UP001196413">
    <property type="component" value="Unassembled WGS sequence"/>
</dbReference>
<dbReference type="AlphaFoldDB" id="A0AAD5QYU5"/>
<name>A0AAD5QYU5_PARTN</name>
<accession>A0AAD5QYU5</accession>
<feature type="region of interest" description="Disordered" evidence="1">
    <location>
        <begin position="37"/>
        <end position="56"/>
    </location>
</feature>
<keyword evidence="3" id="KW-1185">Reference proteome</keyword>
<proteinExistence type="predicted"/>